<dbReference type="EnsemblProtists" id="EOD38629">
    <property type="protein sequence ID" value="EOD38629"/>
    <property type="gene ID" value="EMIHUDRAFT_109302"/>
</dbReference>
<dbReference type="HOGENOM" id="CLU_1051451_0_0_1"/>
<evidence type="ECO:0000313" key="2">
    <source>
        <dbReference type="EnsemblProtists" id="EOD38629"/>
    </source>
</evidence>
<feature type="region of interest" description="Disordered" evidence="1">
    <location>
        <begin position="62"/>
        <end position="111"/>
    </location>
</feature>
<dbReference type="GO" id="GO:0005634">
    <property type="term" value="C:nucleus"/>
    <property type="evidence" value="ECO:0007669"/>
    <property type="project" value="TreeGrafter"/>
</dbReference>
<name>A0A0D3KS94_EMIH1</name>
<feature type="compositionally biased region" description="Gly residues" evidence="1">
    <location>
        <begin position="97"/>
        <end position="106"/>
    </location>
</feature>
<dbReference type="GeneID" id="17283900"/>
<dbReference type="GO" id="GO:0051879">
    <property type="term" value="F:Hsp90 protein binding"/>
    <property type="evidence" value="ECO:0007669"/>
    <property type="project" value="TreeGrafter"/>
</dbReference>
<dbReference type="GO" id="GO:0030544">
    <property type="term" value="F:Hsp70 protein binding"/>
    <property type="evidence" value="ECO:0007669"/>
    <property type="project" value="TreeGrafter"/>
</dbReference>
<evidence type="ECO:0000256" key="1">
    <source>
        <dbReference type="SAM" id="MobiDB-lite"/>
    </source>
</evidence>
<dbReference type="KEGG" id="ehx:EMIHUDRAFT_109302"/>
<dbReference type="GO" id="GO:0006457">
    <property type="term" value="P:protein folding"/>
    <property type="evidence" value="ECO:0007669"/>
    <property type="project" value="TreeGrafter"/>
</dbReference>
<dbReference type="AlphaFoldDB" id="A0A0D3KS94"/>
<dbReference type="GO" id="GO:0005829">
    <property type="term" value="C:cytosol"/>
    <property type="evidence" value="ECO:0007669"/>
    <property type="project" value="TreeGrafter"/>
</dbReference>
<dbReference type="InterPro" id="IPR011990">
    <property type="entry name" value="TPR-like_helical_dom_sf"/>
</dbReference>
<dbReference type="PANTHER" id="PTHR46035:SF1">
    <property type="entry name" value="TETRATRICOPEPTIDE REPEAT PROTEIN 4"/>
    <property type="match status" value="1"/>
</dbReference>
<proteinExistence type="predicted"/>
<dbReference type="STRING" id="2903.R1FYL9"/>
<dbReference type="PaxDb" id="2903-EOD38629"/>
<accession>A0A0D3KS94</accession>
<dbReference type="RefSeq" id="XP_005791058.1">
    <property type="nucleotide sequence ID" value="XM_005791001.1"/>
</dbReference>
<keyword evidence="3" id="KW-1185">Reference proteome</keyword>
<feature type="compositionally biased region" description="Low complexity" evidence="1">
    <location>
        <begin position="73"/>
        <end position="84"/>
    </location>
</feature>
<protein>
    <recommendedName>
        <fullName evidence="4">SAM domain-containing protein</fullName>
    </recommendedName>
</protein>
<evidence type="ECO:0008006" key="4">
    <source>
        <dbReference type="Google" id="ProtNLM"/>
    </source>
</evidence>
<evidence type="ECO:0000313" key="3">
    <source>
        <dbReference type="Proteomes" id="UP000013827"/>
    </source>
</evidence>
<reference evidence="3" key="1">
    <citation type="journal article" date="2013" name="Nature">
        <title>Pan genome of the phytoplankton Emiliania underpins its global distribution.</title>
        <authorList>
            <person name="Read B.A."/>
            <person name="Kegel J."/>
            <person name="Klute M.J."/>
            <person name="Kuo A."/>
            <person name="Lefebvre S.C."/>
            <person name="Maumus F."/>
            <person name="Mayer C."/>
            <person name="Miller J."/>
            <person name="Monier A."/>
            <person name="Salamov A."/>
            <person name="Young J."/>
            <person name="Aguilar M."/>
            <person name="Claverie J.M."/>
            <person name="Frickenhaus S."/>
            <person name="Gonzalez K."/>
            <person name="Herman E.K."/>
            <person name="Lin Y.C."/>
            <person name="Napier J."/>
            <person name="Ogata H."/>
            <person name="Sarno A.F."/>
            <person name="Shmutz J."/>
            <person name="Schroeder D."/>
            <person name="de Vargas C."/>
            <person name="Verret F."/>
            <person name="von Dassow P."/>
            <person name="Valentin K."/>
            <person name="Van de Peer Y."/>
            <person name="Wheeler G."/>
            <person name="Dacks J.B."/>
            <person name="Delwiche C.F."/>
            <person name="Dyhrman S.T."/>
            <person name="Glockner G."/>
            <person name="John U."/>
            <person name="Richards T."/>
            <person name="Worden A.Z."/>
            <person name="Zhang X."/>
            <person name="Grigoriev I.V."/>
            <person name="Allen A.E."/>
            <person name="Bidle K."/>
            <person name="Borodovsky M."/>
            <person name="Bowler C."/>
            <person name="Brownlee C."/>
            <person name="Cock J.M."/>
            <person name="Elias M."/>
            <person name="Gladyshev V.N."/>
            <person name="Groth M."/>
            <person name="Guda C."/>
            <person name="Hadaegh A."/>
            <person name="Iglesias-Rodriguez M.D."/>
            <person name="Jenkins J."/>
            <person name="Jones B.M."/>
            <person name="Lawson T."/>
            <person name="Leese F."/>
            <person name="Lindquist E."/>
            <person name="Lobanov A."/>
            <person name="Lomsadze A."/>
            <person name="Malik S.B."/>
            <person name="Marsh M.E."/>
            <person name="Mackinder L."/>
            <person name="Mock T."/>
            <person name="Mueller-Roeber B."/>
            <person name="Pagarete A."/>
            <person name="Parker M."/>
            <person name="Probert I."/>
            <person name="Quesneville H."/>
            <person name="Raines C."/>
            <person name="Rensing S.A."/>
            <person name="Riano-Pachon D.M."/>
            <person name="Richier S."/>
            <person name="Rokitta S."/>
            <person name="Shiraiwa Y."/>
            <person name="Soanes D.M."/>
            <person name="van der Giezen M."/>
            <person name="Wahlund T.M."/>
            <person name="Williams B."/>
            <person name="Wilson W."/>
            <person name="Wolfe G."/>
            <person name="Wurch L.L."/>
        </authorList>
    </citation>
    <scope>NUCLEOTIDE SEQUENCE</scope>
</reference>
<sequence length="265" mass="27199">MDSVSTDLAHLLSSLRLEALAPAFAEEAITDVALLTSMGREMLLENLDEIGIETSDATTLADALFPPSPAPAAAPATPAAAPAPSNGHIVDASPGGDASGGGGGGAAVSAEEESAHEVAQWLLKPYLVIDPGELKSKVLRLTREANRHQHAGLHANAAATYTQALALEPPNARAVAALYYNRSAAHRALGRHWEAARDARLAAQAEPRAEPRRTAAAWWRAADAALASGDGEGAAEAVALGLKADPSSAPLKQLQAKMRADAAGL</sequence>
<organism evidence="2 3">
    <name type="scientific">Emiliania huxleyi (strain CCMP1516)</name>
    <dbReference type="NCBI Taxonomy" id="280463"/>
    <lineage>
        <taxon>Eukaryota</taxon>
        <taxon>Haptista</taxon>
        <taxon>Haptophyta</taxon>
        <taxon>Prymnesiophyceae</taxon>
        <taxon>Isochrysidales</taxon>
        <taxon>Noelaerhabdaceae</taxon>
        <taxon>Emiliania</taxon>
    </lineage>
</organism>
<reference evidence="2" key="2">
    <citation type="submission" date="2024-10" db="UniProtKB">
        <authorList>
            <consortium name="EnsemblProtists"/>
        </authorList>
    </citation>
    <scope>IDENTIFICATION</scope>
</reference>
<dbReference type="SUPFAM" id="SSF48452">
    <property type="entry name" value="TPR-like"/>
    <property type="match status" value="1"/>
</dbReference>
<dbReference type="Gene3D" id="1.25.40.10">
    <property type="entry name" value="Tetratricopeptide repeat domain"/>
    <property type="match status" value="1"/>
</dbReference>
<dbReference type="Proteomes" id="UP000013827">
    <property type="component" value="Unassembled WGS sequence"/>
</dbReference>
<dbReference type="PANTHER" id="PTHR46035">
    <property type="entry name" value="TETRATRICOPEPTIDE REPEAT PROTEIN 4"/>
    <property type="match status" value="1"/>
</dbReference>